<dbReference type="InterPro" id="IPR055551">
    <property type="entry name" value="DUF7127"/>
</dbReference>
<evidence type="ECO:0000313" key="1">
    <source>
        <dbReference type="EMBL" id="SEW29654.1"/>
    </source>
</evidence>
<dbReference type="STRING" id="355548.SAMN04487945_2847"/>
<dbReference type="Proteomes" id="UP000198518">
    <property type="component" value="Unassembled WGS sequence"/>
</dbReference>
<sequence length="82" mass="9027">MNVETLNRETDALARRYDYGDLRVLAADIGVEDDRVSVDVVDDTVILILTGETDAQYELDAPEGDVTRAFINNGVVTVEVEP</sequence>
<protein>
    <recommendedName>
        <fullName evidence="3">Hsp20/alpha crystallin family protein</fullName>
    </recommendedName>
</protein>
<accession>A0A1I0QQW4</accession>
<dbReference type="OrthoDB" id="304071at2157"/>
<dbReference type="Pfam" id="PF23444">
    <property type="entry name" value="DUF7127"/>
    <property type="match status" value="1"/>
</dbReference>
<evidence type="ECO:0000313" key="2">
    <source>
        <dbReference type="Proteomes" id="UP000198518"/>
    </source>
</evidence>
<organism evidence="1 2">
    <name type="scientific">Halobacterium jilantaiense</name>
    <dbReference type="NCBI Taxonomy" id="355548"/>
    <lineage>
        <taxon>Archaea</taxon>
        <taxon>Methanobacteriati</taxon>
        <taxon>Methanobacteriota</taxon>
        <taxon>Stenosarchaea group</taxon>
        <taxon>Halobacteria</taxon>
        <taxon>Halobacteriales</taxon>
        <taxon>Halobacteriaceae</taxon>
        <taxon>Halobacterium</taxon>
    </lineage>
</organism>
<dbReference type="AlphaFoldDB" id="A0A1I0QQW4"/>
<name>A0A1I0QQW4_9EURY</name>
<dbReference type="EMBL" id="FOJA01000001">
    <property type="protein sequence ID" value="SEW29654.1"/>
    <property type="molecule type" value="Genomic_DNA"/>
</dbReference>
<proteinExistence type="predicted"/>
<reference evidence="1 2" key="1">
    <citation type="submission" date="2016-10" db="EMBL/GenBank/DDBJ databases">
        <authorList>
            <person name="de Groot N.N."/>
        </authorList>
    </citation>
    <scope>NUCLEOTIDE SEQUENCE [LARGE SCALE GENOMIC DNA]</scope>
    <source>
        <strain evidence="1 2">CGMCC 1.5337</strain>
    </source>
</reference>
<gene>
    <name evidence="1" type="ORF">SAMN04487945_2847</name>
</gene>
<evidence type="ECO:0008006" key="3">
    <source>
        <dbReference type="Google" id="ProtNLM"/>
    </source>
</evidence>
<dbReference type="RefSeq" id="WP_089670125.1">
    <property type="nucleotide sequence ID" value="NZ_FOJA01000001.1"/>
</dbReference>
<keyword evidence="2" id="KW-1185">Reference proteome</keyword>